<dbReference type="InterPro" id="IPR006584">
    <property type="entry name" value="Cellulose-bd_IV"/>
</dbReference>
<organism evidence="4 5">
    <name type="scientific">Cellvibrio fibrivorans</name>
    <dbReference type="NCBI Taxonomy" id="126350"/>
    <lineage>
        <taxon>Bacteria</taxon>
        <taxon>Pseudomonadati</taxon>
        <taxon>Pseudomonadota</taxon>
        <taxon>Gammaproteobacteria</taxon>
        <taxon>Cellvibrionales</taxon>
        <taxon>Cellvibrionaceae</taxon>
        <taxon>Cellvibrio</taxon>
    </lineage>
</organism>
<evidence type="ECO:0000313" key="4">
    <source>
        <dbReference type="EMBL" id="MDR7089257.1"/>
    </source>
</evidence>
<dbReference type="PROSITE" id="PS51175">
    <property type="entry name" value="CBM6"/>
    <property type="match status" value="1"/>
</dbReference>
<dbReference type="SUPFAM" id="SSF49785">
    <property type="entry name" value="Galactose-binding domain-like"/>
    <property type="match status" value="1"/>
</dbReference>
<feature type="domain" description="CBM6" evidence="3">
    <location>
        <begin position="74"/>
        <end position="209"/>
    </location>
</feature>
<evidence type="ECO:0000313" key="5">
    <source>
        <dbReference type="Proteomes" id="UP001253595"/>
    </source>
</evidence>
<dbReference type="CDD" id="cd04080">
    <property type="entry name" value="CBM6_cellulase-like"/>
    <property type="match status" value="1"/>
</dbReference>
<proteinExistence type="predicted"/>
<reference evidence="4 5" key="1">
    <citation type="submission" date="2023-07" db="EMBL/GenBank/DDBJ databases">
        <title>Sorghum-associated microbial communities from plants grown in Nebraska, USA.</title>
        <authorList>
            <person name="Schachtman D."/>
        </authorList>
    </citation>
    <scope>NUCLEOTIDE SEQUENCE [LARGE SCALE GENOMIC DNA]</scope>
    <source>
        <strain evidence="4 5">BE190</strain>
    </source>
</reference>
<protein>
    <recommendedName>
        <fullName evidence="3">CBM6 domain-containing protein</fullName>
    </recommendedName>
</protein>
<dbReference type="Pfam" id="PF03422">
    <property type="entry name" value="CBM_6"/>
    <property type="match status" value="1"/>
</dbReference>
<evidence type="ECO:0000256" key="1">
    <source>
        <dbReference type="ARBA" id="ARBA00022729"/>
    </source>
</evidence>
<dbReference type="InterPro" id="IPR008979">
    <property type="entry name" value="Galactose-bd-like_sf"/>
</dbReference>
<feature type="chain" id="PRO_5047454461" description="CBM6 domain-containing protein" evidence="2">
    <location>
        <begin position="22"/>
        <end position="476"/>
    </location>
</feature>
<dbReference type="EMBL" id="JAVDVX010000002">
    <property type="protein sequence ID" value="MDR7089257.1"/>
    <property type="molecule type" value="Genomic_DNA"/>
</dbReference>
<dbReference type="SMART" id="SM00606">
    <property type="entry name" value="CBD_IV"/>
    <property type="match status" value="1"/>
</dbReference>
<dbReference type="InterPro" id="IPR005084">
    <property type="entry name" value="CBM6"/>
</dbReference>
<feature type="signal peptide" evidence="2">
    <location>
        <begin position="1"/>
        <end position="21"/>
    </location>
</feature>
<keyword evidence="1 2" id="KW-0732">Signal</keyword>
<sequence length="476" mass="51594">MNKIKFCFSISALLFSSTLLAQDQCNTTSECKNIYGSSATDCANSKSSLSICMCGELRCDSFGHPTINYTNVPANIQAEDFFTAFDTTPGNQGGQGQSGNVDIQATTDTGGGLNIGWINSREWLEYPINITSSGEYQLQLRVASPDTSGTLSIDIDGALLGSTLSIPNTGGWQSWQTLSSAKKSLTAGKKMLRLNMLTGGFNINWIDIKKVEPDTNNPPVDNVILGKFNTTKDLLLAHFDQKPDLDDVHAVAALATMLRDSRFNNVKYHAVAGTIGTQGGRYIDAPQLFNLAFGSNWSNASTNWNAAVNNVTQKTLATLNAGGDIWVQEAGQSDFTADVLRAIQQTNPGINLKTRFHVVQHSNWNEDKTTPADLTYVKNTAQYNKIADGNSTGNGTPGFNTKDGSDWQRAKADVGVGNIWSEAQRVADANNNISGYENPSIKAGGFDFSDCVENAWIFGFLTLNNSKAFFDEFLKE</sequence>
<dbReference type="Gene3D" id="2.60.120.260">
    <property type="entry name" value="Galactose-binding domain-like"/>
    <property type="match status" value="1"/>
</dbReference>
<gene>
    <name evidence="4" type="ORF">J2X05_001263</name>
</gene>
<keyword evidence="5" id="KW-1185">Reference proteome</keyword>
<evidence type="ECO:0000259" key="3">
    <source>
        <dbReference type="PROSITE" id="PS51175"/>
    </source>
</evidence>
<evidence type="ECO:0000256" key="2">
    <source>
        <dbReference type="SAM" id="SignalP"/>
    </source>
</evidence>
<dbReference type="RefSeq" id="WP_310070137.1">
    <property type="nucleotide sequence ID" value="NZ_JAVDVX010000002.1"/>
</dbReference>
<accession>A0ABU1UVV2</accession>
<dbReference type="Proteomes" id="UP001253595">
    <property type="component" value="Unassembled WGS sequence"/>
</dbReference>
<name>A0ABU1UVV2_9GAMM</name>
<comment type="caution">
    <text evidence="4">The sequence shown here is derived from an EMBL/GenBank/DDBJ whole genome shotgun (WGS) entry which is preliminary data.</text>
</comment>